<dbReference type="OrthoDB" id="9986677at2759"/>
<feature type="transmembrane region" description="Helical" evidence="10">
    <location>
        <begin position="347"/>
        <end position="366"/>
    </location>
</feature>
<evidence type="ECO:0000256" key="2">
    <source>
        <dbReference type="ARBA" id="ARBA00008807"/>
    </source>
</evidence>
<feature type="region of interest" description="Disordered" evidence="9">
    <location>
        <begin position="1"/>
        <end position="94"/>
    </location>
</feature>
<feature type="transmembrane region" description="Helical" evidence="10">
    <location>
        <begin position="584"/>
        <end position="606"/>
    </location>
</feature>
<keyword evidence="3" id="KW-0813">Transport</keyword>
<feature type="transmembrane region" description="Helical" evidence="10">
    <location>
        <begin position="673"/>
        <end position="698"/>
    </location>
</feature>
<name>A0A0M8MPB5_9BASI</name>
<accession>A0A0M8MPB5</accession>
<feature type="compositionally biased region" description="Basic and acidic residues" evidence="9">
    <location>
        <begin position="53"/>
        <end position="63"/>
    </location>
</feature>
<feature type="transmembrane region" description="Helical" evidence="10">
    <location>
        <begin position="752"/>
        <end position="771"/>
    </location>
</feature>
<evidence type="ECO:0000313" key="12">
    <source>
        <dbReference type="Proteomes" id="UP000037751"/>
    </source>
</evidence>
<feature type="transmembrane region" description="Helical" evidence="10">
    <location>
        <begin position="643"/>
        <end position="661"/>
    </location>
</feature>
<feature type="compositionally biased region" description="Polar residues" evidence="9">
    <location>
        <begin position="80"/>
        <end position="92"/>
    </location>
</feature>
<keyword evidence="7 10" id="KW-1133">Transmembrane helix</keyword>
<evidence type="ECO:0000256" key="8">
    <source>
        <dbReference type="ARBA" id="ARBA00023136"/>
    </source>
</evidence>
<evidence type="ECO:0000313" key="11">
    <source>
        <dbReference type="EMBL" id="KOS16526.1"/>
    </source>
</evidence>
<gene>
    <name evidence="11" type="ORF">Malapachy_3643</name>
</gene>
<protein>
    <submittedName>
        <fullName evidence="11">Sexual differentiation process protein isp4</fullName>
    </submittedName>
</protein>
<dbReference type="InterPro" id="IPR004648">
    <property type="entry name" value="Oligpept_transpt"/>
</dbReference>
<dbReference type="GO" id="GO:0015031">
    <property type="term" value="P:protein transport"/>
    <property type="evidence" value="ECO:0007669"/>
    <property type="project" value="UniProtKB-KW"/>
</dbReference>
<evidence type="ECO:0000256" key="5">
    <source>
        <dbReference type="ARBA" id="ARBA00022856"/>
    </source>
</evidence>
<feature type="transmembrane region" description="Helical" evidence="10">
    <location>
        <begin position="848"/>
        <end position="864"/>
    </location>
</feature>
<evidence type="ECO:0000256" key="7">
    <source>
        <dbReference type="ARBA" id="ARBA00022989"/>
    </source>
</evidence>
<comment type="subcellular location">
    <subcellularLocation>
        <location evidence="1">Membrane</location>
        <topology evidence="1">Multi-pass membrane protein</topology>
    </subcellularLocation>
</comment>
<feature type="transmembrane region" description="Helical" evidence="10">
    <location>
        <begin position="272"/>
        <end position="291"/>
    </location>
</feature>
<dbReference type="GO" id="GO:0016020">
    <property type="term" value="C:membrane"/>
    <property type="evidence" value="ECO:0007669"/>
    <property type="project" value="UniProtKB-SubCell"/>
</dbReference>
<dbReference type="GO" id="GO:0035673">
    <property type="term" value="F:oligopeptide transmembrane transporter activity"/>
    <property type="evidence" value="ECO:0007669"/>
    <property type="project" value="InterPro"/>
</dbReference>
<evidence type="ECO:0000256" key="9">
    <source>
        <dbReference type="SAM" id="MobiDB-lite"/>
    </source>
</evidence>
<comment type="caution">
    <text evidence="11">The sequence shown here is derived from an EMBL/GenBank/DDBJ whole genome shotgun (WGS) entry which is preliminary data.</text>
</comment>
<dbReference type="PANTHER" id="PTHR22601">
    <property type="entry name" value="ISP4 LIKE PROTEIN"/>
    <property type="match status" value="1"/>
</dbReference>
<evidence type="ECO:0000256" key="6">
    <source>
        <dbReference type="ARBA" id="ARBA00022927"/>
    </source>
</evidence>
<feature type="transmembrane region" description="Helical" evidence="10">
    <location>
        <begin position="443"/>
        <end position="463"/>
    </location>
</feature>
<feature type="compositionally biased region" description="Low complexity" evidence="9">
    <location>
        <begin position="1"/>
        <end position="13"/>
    </location>
</feature>
<dbReference type="AlphaFoldDB" id="A0A0M8MPB5"/>
<evidence type="ECO:0000256" key="3">
    <source>
        <dbReference type="ARBA" id="ARBA00022448"/>
    </source>
</evidence>
<organism evidence="11 12">
    <name type="scientific">Malassezia pachydermatis</name>
    <dbReference type="NCBI Taxonomy" id="77020"/>
    <lineage>
        <taxon>Eukaryota</taxon>
        <taxon>Fungi</taxon>
        <taxon>Dikarya</taxon>
        <taxon>Basidiomycota</taxon>
        <taxon>Ustilaginomycotina</taxon>
        <taxon>Malasseziomycetes</taxon>
        <taxon>Malasseziales</taxon>
        <taxon>Malasseziaceae</taxon>
        <taxon>Malassezia</taxon>
    </lineage>
</organism>
<dbReference type="NCBIfam" id="TIGR00727">
    <property type="entry name" value="ISP4_OPT"/>
    <property type="match status" value="1"/>
</dbReference>
<feature type="transmembrane region" description="Helical" evidence="10">
    <location>
        <begin position="907"/>
        <end position="925"/>
    </location>
</feature>
<dbReference type="VEuPathDB" id="FungiDB:Malapachy_3643"/>
<evidence type="ECO:0000256" key="10">
    <source>
        <dbReference type="SAM" id="Phobius"/>
    </source>
</evidence>
<keyword evidence="5" id="KW-0571">Peptide transport</keyword>
<evidence type="ECO:0000256" key="4">
    <source>
        <dbReference type="ARBA" id="ARBA00022692"/>
    </source>
</evidence>
<dbReference type="InterPro" id="IPR004813">
    <property type="entry name" value="OPT"/>
</dbReference>
<evidence type="ECO:0000256" key="1">
    <source>
        <dbReference type="ARBA" id="ARBA00004141"/>
    </source>
</evidence>
<reference evidence="11 12" key="1">
    <citation type="submission" date="2015-07" db="EMBL/GenBank/DDBJ databases">
        <title>Draft Genome Sequence of Malassezia furfur CBS1878 and Malassezia pachydermatis CBS1879.</title>
        <authorList>
            <person name="Triana S."/>
            <person name="Ohm R."/>
            <person name="Gonzalez A."/>
            <person name="DeCock H."/>
            <person name="Restrepo S."/>
            <person name="Celis A."/>
        </authorList>
    </citation>
    <scope>NUCLEOTIDE SEQUENCE [LARGE SCALE GENOMIC DNA]</scope>
    <source>
        <strain evidence="11 12">CBS 1879</strain>
    </source>
</reference>
<dbReference type="GeneID" id="28729983"/>
<feature type="transmembrane region" description="Helical" evidence="10">
    <location>
        <begin position="519"/>
        <end position="537"/>
    </location>
</feature>
<feature type="transmembrane region" description="Helical" evidence="10">
    <location>
        <begin position="386"/>
        <end position="406"/>
    </location>
</feature>
<sequence length="963" mass="109975">MPQSQHSHSYSSQFEFAWPHTARHRTGPRRPQSGAVSVPEDASSVAGEEEDMELRSSDDRRVEDSDDDDDDVFAFVASGPSRNVSGPTTTSHQAHREAAIDIPQDEMDAWSDESASLEYGKDPVHMGVTDSPYMDDYMDLFGERASVRHFDSLARRVPQHSFGSMHSREKSIYAASDVPSTVHMLEEGYLAPEHGHLERDMHNSMHTSMRMGSSMASHMPEAAIPLQRVNKADETEEEMVVDDDEDSPYPEVCASVSNMDDPTMQILTFRSIFLATLIPVVVGAINLYFTLRYPAPTLSPLIVIVIAYPIGKIMAITLPTRVFQFPQWLGGFQFSLNPSPFNIKEHALIGIAASISIVPSFLFNFLVANDVKIESWQGQDEWFDFVFIMSSGVLGFAFAGLLYRLLVQPSSMLWPQALVLSTILNTLHAGEDIFDKRMTRMRWLVIIAVLAFLYNFFPNYIFYALQLFCWVTWIRPHDVTTNIVTGAKGMGMTSLSFDWNQIIYHGSPLVMPWWAECNFFFGFVLFAWFVMPILYFTNTWQSAYFPFSGANMYDKYGKLYQIQNVLDMPSMQFNRDRYEAYSPVYLPLGFLVSYFAGFAIITSMIVHTTVNHGQIIFQVWHRGKREQDDIHAKLMRNYPSIPSWWYSWLFIIPFLTIVIIIDYLKFDFHTSSLVVALLLAFIYLLPSGFIMALTGVQLGNNILCDVIGGYLLPGQPQAFMLFKGLSVQTLVSCLLFVGNMKLGHYMKIPPRITFWVQIVATVIVSCVQMAVKRVLFLTVPDMCTYHQKYSLTCISANLYYSSALMWSAIGPKYIFKDKAFQFMLWGLLAGFLAPTLLWIIRARFRVRWLYYVNFPVIFYSISFFPMSGSLNYTMWFLVGTIFQYYLRKYHFRWWSKYNFTTSNALDLGTVISQLVILLTILIPLGDRSMINWWGNTVVRSTADFNNVPLKEVPPGGIKPVVFG</sequence>
<proteinExistence type="inferred from homology"/>
<keyword evidence="6" id="KW-0653">Protein transport</keyword>
<comment type="similarity">
    <text evidence="2">Belongs to the oligopeptide OPT transporter family.</text>
</comment>
<dbReference type="RefSeq" id="XP_017994158.1">
    <property type="nucleotide sequence ID" value="XM_018138107.1"/>
</dbReference>
<dbReference type="Proteomes" id="UP000037751">
    <property type="component" value="Unassembled WGS sequence"/>
</dbReference>
<feature type="transmembrane region" description="Helical" evidence="10">
    <location>
        <begin position="297"/>
        <end position="318"/>
    </location>
</feature>
<feature type="transmembrane region" description="Helical" evidence="10">
    <location>
        <begin position="718"/>
        <end position="740"/>
    </location>
</feature>
<dbReference type="Pfam" id="PF03169">
    <property type="entry name" value="OPT"/>
    <property type="match status" value="1"/>
</dbReference>
<keyword evidence="4 10" id="KW-0812">Transmembrane</keyword>
<dbReference type="EMBL" id="LGAV01000001">
    <property type="protein sequence ID" value="KOS16526.1"/>
    <property type="molecule type" value="Genomic_DNA"/>
</dbReference>
<dbReference type="NCBIfam" id="TIGR00728">
    <property type="entry name" value="OPT_sfam"/>
    <property type="match status" value="1"/>
</dbReference>
<keyword evidence="8 10" id="KW-0472">Membrane</keyword>
<feature type="transmembrane region" description="Helical" evidence="10">
    <location>
        <begin position="822"/>
        <end position="841"/>
    </location>
</feature>
<keyword evidence="12" id="KW-1185">Reference proteome</keyword>